<evidence type="ECO:0000256" key="1">
    <source>
        <dbReference type="SAM" id="Phobius"/>
    </source>
</evidence>
<dbReference type="AlphaFoldDB" id="W9QX05"/>
<dbReference type="STRING" id="981085.W9QX05"/>
<keyword evidence="1" id="KW-0472">Membrane</keyword>
<keyword evidence="3" id="KW-1185">Reference proteome</keyword>
<organism evidence="2 3">
    <name type="scientific">Morus notabilis</name>
    <dbReference type="NCBI Taxonomy" id="981085"/>
    <lineage>
        <taxon>Eukaryota</taxon>
        <taxon>Viridiplantae</taxon>
        <taxon>Streptophyta</taxon>
        <taxon>Embryophyta</taxon>
        <taxon>Tracheophyta</taxon>
        <taxon>Spermatophyta</taxon>
        <taxon>Magnoliopsida</taxon>
        <taxon>eudicotyledons</taxon>
        <taxon>Gunneridae</taxon>
        <taxon>Pentapetalae</taxon>
        <taxon>rosids</taxon>
        <taxon>fabids</taxon>
        <taxon>Rosales</taxon>
        <taxon>Moraceae</taxon>
        <taxon>Moreae</taxon>
        <taxon>Morus</taxon>
    </lineage>
</organism>
<dbReference type="EMBL" id="KE343920">
    <property type="protein sequence ID" value="EXB46018.1"/>
    <property type="molecule type" value="Genomic_DNA"/>
</dbReference>
<gene>
    <name evidence="2" type="ORF">L484_015878</name>
</gene>
<name>W9QX05_9ROSA</name>
<feature type="transmembrane region" description="Helical" evidence="1">
    <location>
        <begin position="18"/>
        <end position="39"/>
    </location>
</feature>
<protein>
    <submittedName>
        <fullName evidence="2">Uncharacterized protein</fullName>
    </submittedName>
</protein>
<evidence type="ECO:0000313" key="2">
    <source>
        <dbReference type="EMBL" id="EXB46018.1"/>
    </source>
</evidence>
<dbReference type="Proteomes" id="UP000030645">
    <property type="component" value="Unassembled WGS sequence"/>
</dbReference>
<evidence type="ECO:0000313" key="3">
    <source>
        <dbReference type="Proteomes" id="UP000030645"/>
    </source>
</evidence>
<keyword evidence="1" id="KW-0812">Transmembrane</keyword>
<reference evidence="3" key="1">
    <citation type="submission" date="2013-01" db="EMBL/GenBank/DDBJ databases">
        <title>Draft Genome Sequence of a Mulberry Tree, Morus notabilis C.K. Schneid.</title>
        <authorList>
            <person name="He N."/>
            <person name="Zhao S."/>
        </authorList>
    </citation>
    <scope>NUCLEOTIDE SEQUENCE</scope>
</reference>
<proteinExistence type="predicted"/>
<sequence>MLAMIGVETKVYIREFRWFVRFGVIYALVGDAVMLNLILSVRDFYSRSVLYLYISEVAIQHLRKSKLTIFGDYDMTCTTAESTFPTTLAKLSIRLGVVPGMSS</sequence>
<keyword evidence="1" id="KW-1133">Transmembrane helix</keyword>
<dbReference type="eggNOG" id="KOG0054">
    <property type="taxonomic scope" value="Eukaryota"/>
</dbReference>
<accession>W9QX05</accession>